<evidence type="ECO:0000259" key="3">
    <source>
        <dbReference type="PROSITE" id="PS51832"/>
    </source>
</evidence>
<dbReference type="CDD" id="cd01007">
    <property type="entry name" value="PBP2_BvgS_HisK_like"/>
    <property type="match status" value="1"/>
</dbReference>
<protein>
    <submittedName>
        <fullName evidence="4">ABC-type amino acid transport signal transduction systems periplasmic component/domain</fullName>
    </submittedName>
</protein>
<proteinExistence type="predicted"/>
<dbReference type="SUPFAM" id="SSF109604">
    <property type="entry name" value="HD-domain/PDEase-like"/>
    <property type="match status" value="2"/>
</dbReference>
<evidence type="ECO:0000256" key="1">
    <source>
        <dbReference type="SAM" id="Phobius"/>
    </source>
</evidence>
<dbReference type="PROSITE" id="PS51832">
    <property type="entry name" value="HD_GYP"/>
    <property type="match status" value="1"/>
</dbReference>
<keyword evidence="1" id="KW-0812">Transmembrane</keyword>
<dbReference type="EMBL" id="BBMR01000002">
    <property type="protein sequence ID" value="GAL17913.1"/>
    <property type="molecule type" value="Genomic_DNA"/>
</dbReference>
<dbReference type="InterPro" id="IPR001638">
    <property type="entry name" value="Solute-binding_3/MltF_N"/>
</dbReference>
<dbReference type="Gene3D" id="1.10.3210.10">
    <property type="entry name" value="Hypothetical protein af1432"/>
    <property type="match status" value="2"/>
</dbReference>
<dbReference type="STRING" id="990268.JCM19235_6466"/>
<dbReference type="PROSITE" id="PS50885">
    <property type="entry name" value="HAMP"/>
    <property type="match status" value="1"/>
</dbReference>
<dbReference type="SMART" id="SM00471">
    <property type="entry name" value="HDc"/>
    <property type="match status" value="1"/>
</dbReference>
<name>A0A090RTN8_9VIBR</name>
<dbReference type="SMART" id="SM00062">
    <property type="entry name" value="PBPb"/>
    <property type="match status" value="1"/>
</dbReference>
<comment type="caution">
    <text evidence="4">The sequence shown here is derived from an EMBL/GenBank/DDBJ whole genome shotgun (WGS) entry which is preliminary data.</text>
</comment>
<dbReference type="InterPro" id="IPR003607">
    <property type="entry name" value="HD/PDEase_dom"/>
</dbReference>
<evidence type="ECO:0000259" key="2">
    <source>
        <dbReference type="PROSITE" id="PS50885"/>
    </source>
</evidence>
<reference evidence="4 5" key="1">
    <citation type="submission" date="2014-09" db="EMBL/GenBank/DDBJ databases">
        <title>Vibrio maritimus JCM 19235. (C45) whole genome shotgun sequence.</title>
        <authorList>
            <person name="Sawabe T."/>
            <person name="Meirelles P."/>
            <person name="Nakanishi M."/>
            <person name="Sayaka M."/>
            <person name="Hattori M."/>
            <person name="Ohkuma M."/>
        </authorList>
    </citation>
    <scope>NUCLEOTIDE SEQUENCE [LARGE SCALE GENOMIC DNA]</scope>
    <source>
        <strain evidence="5">JCM19235</strain>
    </source>
</reference>
<dbReference type="Pfam" id="PF13487">
    <property type="entry name" value="HD_5"/>
    <property type="match status" value="1"/>
</dbReference>
<dbReference type="GO" id="GO:0008081">
    <property type="term" value="F:phosphoric diester hydrolase activity"/>
    <property type="evidence" value="ECO:0007669"/>
    <property type="project" value="UniProtKB-ARBA"/>
</dbReference>
<dbReference type="AlphaFoldDB" id="A0A090RTN8"/>
<feature type="domain" description="HAMP" evidence="2">
    <location>
        <begin position="329"/>
        <end position="382"/>
    </location>
</feature>
<evidence type="ECO:0000313" key="5">
    <source>
        <dbReference type="Proteomes" id="UP000029228"/>
    </source>
</evidence>
<dbReference type="SUPFAM" id="SSF53850">
    <property type="entry name" value="Periplasmic binding protein-like II"/>
    <property type="match status" value="1"/>
</dbReference>
<organism evidence="4 5">
    <name type="scientific">Vibrio maritimus</name>
    <dbReference type="NCBI Taxonomy" id="990268"/>
    <lineage>
        <taxon>Bacteria</taxon>
        <taxon>Pseudomonadati</taxon>
        <taxon>Pseudomonadota</taxon>
        <taxon>Gammaproteobacteria</taxon>
        <taxon>Vibrionales</taxon>
        <taxon>Vibrionaceae</taxon>
        <taxon>Vibrio</taxon>
    </lineage>
</organism>
<keyword evidence="5" id="KW-1185">Reference proteome</keyword>
<dbReference type="InterPro" id="IPR037522">
    <property type="entry name" value="HD_GYP_dom"/>
</dbReference>
<dbReference type="GO" id="GO:0007165">
    <property type="term" value="P:signal transduction"/>
    <property type="evidence" value="ECO:0007669"/>
    <property type="project" value="InterPro"/>
</dbReference>
<dbReference type="Gene3D" id="3.40.190.10">
    <property type="entry name" value="Periplasmic binding protein-like II"/>
    <property type="match status" value="2"/>
</dbReference>
<keyword evidence="1" id="KW-0472">Membrane</keyword>
<dbReference type="Proteomes" id="UP000029228">
    <property type="component" value="Unassembled WGS sequence"/>
</dbReference>
<evidence type="ECO:0000313" key="4">
    <source>
        <dbReference type="EMBL" id="GAL17913.1"/>
    </source>
</evidence>
<keyword evidence="1" id="KW-1133">Transmembrane helix</keyword>
<feature type="domain" description="HD-GYP" evidence="3">
    <location>
        <begin position="553"/>
        <end position="756"/>
    </location>
</feature>
<dbReference type="PANTHER" id="PTHR43155:SF2">
    <property type="entry name" value="CYCLIC DI-GMP PHOSPHODIESTERASE PA4108"/>
    <property type="match status" value="1"/>
</dbReference>
<dbReference type="Pfam" id="PF00497">
    <property type="entry name" value="SBP_bac_3"/>
    <property type="match status" value="1"/>
</dbReference>
<dbReference type="CDD" id="cd00077">
    <property type="entry name" value="HDc"/>
    <property type="match status" value="2"/>
</dbReference>
<dbReference type="OrthoDB" id="9764808at2"/>
<dbReference type="PANTHER" id="PTHR43155">
    <property type="entry name" value="CYCLIC DI-GMP PHOSPHODIESTERASE PA4108-RELATED"/>
    <property type="match status" value="1"/>
</dbReference>
<sequence length="769" mass="88509">MPLTDEEITLVVDSPLIQLSNQSDWEPLDFTIAGEPYGLTADLFTLISDATGLQFQFVNGRTWGELVEDYQSGKIDILQSVAKGSNLATEQLEGDTLYTVDYALATRKDEESISSLDKLGERYIGVLDGWSITEAIQEAYPELTIYYYDSYEEAFKDLVAQRISAVLDIAEVLQTKVERERDKGITLQILDEHNLLPNRFTYVARKELEPYVHLINRSLKHLEKTGVVAQLKAKWFESAHETYGHFANQALLDKLTQPSQFGTITQANVADTPHFIYVDKVSDKPDEYLIISIPTQNILDKAYRYVVFNVMWTLGTLVIVLPLAWFVSAPLSNPIKRLVIETKKIKHRQYNKVAIHKSSISELNELSTSIYDMAQSLEQFQRSQDEFIESVIQLVAKTIDEKSPYTGAHCLRVPELALMLVKAAEEDDSKAFKNFQFENDDQRREFRIAAWLHDCGKITTPEYVVDKGTKLETNYNRINEVRMRFEVLWRDAEIEVLKQRLDNPERSEPLMTELNTRRKELMAQFDFVAKTNIGGEFLSDEDKRNLNEIGGQTWVRHFDDRLGLSPVEELRMPKERPTLPTTETLLSDKVQHVIKRTTEVTFPPELEIKVDVPEHQYNLGELHNLSISRGTLTPEERYKINEHMITGIKMLDSIPFPDYLQNVPRIATTHHETMKGTGYPRKLKGEELSIPERVLAVADIFEALTAGDRPYKKAKTISQSLNILHKMALDEHVDIEVFRLFIRSKIYLQYAERFLSEEQIDEVDESQYL</sequence>
<reference evidence="4 5" key="2">
    <citation type="submission" date="2014-09" db="EMBL/GenBank/DDBJ databases">
        <authorList>
            <consortium name="NBRP consortium"/>
            <person name="Sawabe T."/>
            <person name="Meirelles P."/>
            <person name="Nakanishi M."/>
            <person name="Sayaka M."/>
            <person name="Hattori M."/>
            <person name="Ohkuma M."/>
        </authorList>
    </citation>
    <scope>NUCLEOTIDE SEQUENCE [LARGE SCALE GENOMIC DNA]</scope>
    <source>
        <strain evidence="5">JCM19235</strain>
    </source>
</reference>
<dbReference type="Gene3D" id="6.10.340.10">
    <property type="match status" value="1"/>
</dbReference>
<dbReference type="GO" id="GO:0016020">
    <property type="term" value="C:membrane"/>
    <property type="evidence" value="ECO:0007669"/>
    <property type="project" value="InterPro"/>
</dbReference>
<gene>
    <name evidence="4" type="ORF">JCM19235_6466</name>
</gene>
<accession>A0A090RTN8</accession>
<feature type="transmembrane region" description="Helical" evidence="1">
    <location>
        <begin position="306"/>
        <end position="327"/>
    </location>
</feature>
<dbReference type="InterPro" id="IPR003660">
    <property type="entry name" value="HAMP_dom"/>
</dbReference>